<dbReference type="GO" id="GO:0005634">
    <property type="term" value="C:nucleus"/>
    <property type="evidence" value="ECO:0007669"/>
    <property type="project" value="TreeGrafter"/>
</dbReference>
<dbReference type="EMBL" id="MCGE01000011">
    <property type="protein sequence ID" value="ORZ16457.1"/>
    <property type="molecule type" value="Genomic_DNA"/>
</dbReference>
<evidence type="ECO:0000256" key="1">
    <source>
        <dbReference type="SAM" id="MobiDB-lite"/>
    </source>
</evidence>
<dbReference type="InterPro" id="IPR037647">
    <property type="entry name" value="HIRIP3"/>
</dbReference>
<dbReference type="PANTHER" id="PTHR15410">
    <property type="entry name" value="HIRA-INTERACTING PROTEIN 3"/>
    <property type="match status" value="1"/>
</dbReference>
<evidence type="ECO:0000313" key="3">
    <source>
        <dbReference type="EMBL" id="ORZ16457.1"/>
    </source>
</evidence>
<comment type="caution">
    <text evidence="3">The sequence shown here is derived from an EMBL/GenBank/DDBJ whole genome shotgun (WGS) entry which is preliminary data.</text>
</comment>
<feature type="region of interest" description="Disordered" evidence="1">
    <location>
        <begin position="66"/>
        <end position="191"/>
    </location>
</feature>
<feature type="region of interest" description="Disordered" evidence="1">
    <location>
        <begin position="256"/>
        <end position="317"/>
    </location>
</feature>
<accession>A0A1X2IHA1</accession>
<feature type="compositionally biased region" description="Acidic residues" evidence="1">
    <location>
        <begin position="88"/>
        <end position="97"/>
    </location>
</feature>
<organism evidence="3 4">
    <name type="scientific">Absidia repens</name>
    <dbReference type="NCBI Taxonomy" id="90262"/>
    <lineage>
        <taxon>Eukaryota</taxon>
        <taxon>Fungi</taxon>
        <taxon>Fungi incertae sedis</taxon>
        <taxon>Mucoromycota</taxon>
        <taxon>Mucoromycotina</taxon>
        <taxon>Mucoromycetes</taxon>
        <taxon>Mucorales</taxon>
        <taxon>Cunninghamellaceae</taxon>
        <taxon>Absidia</taxon>
    </lineage>
</organism>
<sequence>MAILNKKLFLSEKFTNELKRIIREGDPTKLTASDIRKELEDKFDLGRKALKEQPWKDMLSDKIDEYFTNGDVTQQDEENDAHEAKATDEEEEGDNDDNNALSPEQEANETNSDIKRESPASTKHDSSGNDNDDDSDDNSMVKSGSDQDEDTSASPPPQKKQRQKKEQPVKQQKQSGKKGTTNKTSPDDETIKRLKSYINKCGVRKSWQKELAGCETKKSQIKKLKQILEDLGVEGRPTIEKCETVKAERELKAEIDSLDTDNILETTDDGPSLRSSGLSKRKRRPVIEEDSDESSDEHTAAPLDVSFLGDQSDEDSD</sequence>
<feature type="compositionally biased region" description="Low complexity" evidence="1">
    <location>
        <begin position="169"/>
        <end position="184"/>
    </location>
</feature>
<dbReference type="Proteomes" id="UP000193560">
    <property type="component" value="Unassembled WGS sequence"/>
</dbReference>
<dbReference type="PANTHER" id="PTHR15410:SF2">
    <property type="entry name" value="HIRA-INTERACTING PROTEIN 3"/>
    <property type="match status" value="1"/>
</dbReference>
<keyword evidence="4" id="KW-1185">Reference proteome</keyword>
<evidence type="ECO:0000259" key="2">
    <source>
        <dbReference type="PROSITE" id="PS51998"/>
    </source>
</evidence>
<dbReference type="InterPro" id="IPR014876">
    <property type="entry name" value="DEK_C"/>
</dbReference>
<dbReference type="PROSITE" id="PS51998">
    <property type="entry name" value="DEK_C"/>
    <property type="match status" value="1"/>
</dbReference>
<feature type="compositionally biased region" description="Basic and acidic residues" evidence="1">
    <location>
        <begin position="112"/>
        <end position="127"/>
    </location>
</feature>
<protein>
    <recommendedName>
        <fullName evidence="2">DEK-C domain-containing protein</fullName>
    </recommendedName>
</protein>
<dbReference type="AlphaFoldDB" id="A0A1X2IHA1"/>
<dbReference type="STRING" id="90262.A0A1X2IHA1"/>
<gene>
    <name evidence="3" type="ORF">BCR42DRAFT_415085</name>
</gene>
<dbReference type="OrthoDB" id="552755at2759"/>
<name>A0A1X2IHA1_9FUNG</name>
<reference evidence="3 4" key="1">
    <citation type="submission" date="2016-07" db="EMBL/GenBank/DDBJ databases">
        <title>Pervasive Adenine N6-methylation of Active Genes in Fungi.</title>
        <authorList>
            <consortium name="DOE Joint Genome Institute"/>
            <person name="Mondo S.J."/>
            <person name="Dannebaum R.O."/>
            <person name="Kuo R.C."/>
            <person name="Labutti K."/>
            <person name="Haridas S."/>
            <person name="Kuo A."/>
            <person name="Salamov A."/>
            <person name="Ahrendt S.R."/>
            <person name="Lipzen A."/>
            <person name="Sullivan W."/>
            <person name="Andreopoulos W.B."/>
            <person name="Clum A."/>
            <person name="Lindquist E."/>
            <person name="Daum C."/>
            <person name="Ramamoorthy G.K."/>
            <person name="Gryganskyi A."/>
            <person name="Culley D."/>
            <person name="Magnuson J.K."/>
            <person name="James T.Y."/>
            <person name="O'Malley M.A."/>
            <person name="Stajich J.E."/>
            <person name="Spatafora J.W."/>
            <person name="Visel A."/>
            <person name="Grigoriev I.V."/>
        </authorList>
    </citation>
    <scope>NUCLEOTIDE SEQUENCE [LARGE SCALE GENOMIC DNA]</scope>
    <source>
        <strain evidence="3 4">NRRL 1336</strain>
    </source>
</reference>
<proteinExistence type="predicted"/>
<feature type="domain" description="DEK-C" evidence="2">
    <location>
        <begin position="8"/>
        <end position="68"/>
    </location>
</feature>
<evidence type="ECO:0000313" key="4">
    <source>
        <dbReference type="Proteomes" id="UP000193560"/>
    </source>
</evidence>